<dbReference type="GeneID" id="97556173"/>
<dbReference type="KEGG" id="pglu:A3958_20520"/>
<dbReference type="STRING" id="59843.A3958_20520"/>
<evidence type="ECO:0000313" key="2">
    <source>
        <dbReference type="Proteomes" id="UP000076796"/>
    </source>
</evidence>
<sequence length="185" mass="21120">MSNSVSKWFAAFLALLLLYLVPAGEMARRQDDLSRLVVYQSVTKFVDSVRTKGYITPIMYNDFLQELAATGNMYSVEMEHHHKKYHPEYGDPSDPDTFLNRYSVVYDAYYQDDVMRYLFPDSHVAKEDDSRRYRLTAGDHFQVSVRSLNRTPGLLIFDALTGSNSGGKAAIAFPYGGLVLNEDYE</sequence>
<proteinExistence type="predicted"/>
<dbReference type="EMBL" id="LWMH01000001">
    <property type="protein sequence ID" value="KZS48304.1"/>
    <property type="molecule type" value="Genomic_DNA"/>
</dbReference>
<reference evidence="1" key="1">
    <citation type="journal article" date="2016" name="Genome Announc.">
        <title>Draft genomes of two strains of Paenibacillus glucanolyticus with capability to degrade lignocellulose.</title>
        <authorList>
            <person name="Mathews S.L."/>
            <person name="Pawlak J."/>
            <person name="Grunden A.M."/>
        </authorList>
    </citation>
    <scope>NUCLEOTIDE SEQUENCE [LARGE SCALE GENOMIC DNA]</scope>
    <source>
        <strain evidence="1">SLM1</strain>
    </source>
</reference>
<comment type="caution">
    <text evidence="1">The sequence shown here is derived from an EMBL/GenBank/DDBJ whole genome shotgun (WGS) entry which is preliminary data.</text>
</comment>
<name>A0A163LP96_9BACL</name>
<evidence type="ECO:0000313" key="1">
    <source>
        <dbReference type="EMBL" id="KZS48304.1"/>
    </source>
</evidence>
<organism evidence="1 2">
    <name type="scientific">Paenibacillus glucanolyticus</name>
    <dbReference type="NCBI Taxonomy" id="59843"/>
    <lineage>
        <taxon>Bacteria</taxon>
        <taxon>Bacillati</taxon>
        <taxon>Bacillota</taxon>
        <taxon>Bacilli</taxon>
        <taxon>Bacillales</taxon>
        <taxon>Paenibacillaceae</taxon>
        <taxon>Paenibacillus</taxon>
    </lineage>
</organism>
<accession>A0A163LP96</accession>
<gene>
    <name evidence="1" type="ORF">AWU65_21400</name>
</gene>
<dbReference type="RefSeq" id="WP_006209688.1">
    <property type="nucleotide sequence ID" value="NZ_CBCSBX010000004.1"/>
</dbReference>
<dbReference type="AlphaFoldDB" id="A0A163LP96"/>
<protein>
    <submittedName>
        <fullName evidence="1">Uncharacterized protein</fullName>
    </submittedName>
</protein>
<dbReference type="Proteomes" id="UP000076796">
    <property type="component" value="Unassembled WGS sequence"/>
</dbReference>
<dbReference type="OrthoDB" id="2082320at2"/>
<keyword evidence="2" id="KW-1185">Reference proteome</keyword>